<comment type="caution">
    <text evidence="2">The sequence shown here is derived from an EMBL/GenBank/DDBJ whole genome shotgun (WGS) entry which is preliminary data.</text>
</comment>
<accession>A0ABC8K482</accession>
<dbReference type="Proteomes" id="UP001642260">
    <property type="component" value="Unassembled WGS sequence"/>
</dbReference>
<gene>
    <name evidence="2" type="ORF">ERUC_LOCUS17350</name>
</gene>
<keyword evidence="3" id="KW-1185">Reference proteome</keyword>
<dbReference type="InterPro" id="IPR036457">
    <property type="entry name" value="PPM-type-like_dom_sf"/>
</dbReference>
<name>A0ABC8K482_ERUVS</name>
<dbReference type="SUPFAM" id="SSF81606">
    <property type="entry name" value="PP2C-like"/>
    <property type="match status" value="1"/>
</dbReference>
<dbReference type="InterPro" id="IPR001932">
    <property type="entry name" value="PPM-type_phosphatase-like_dom"/>
</dbReference>
<evidence type="ECO:0000259" key="1">
    <source>
        <dbReference type="Pfam" id="PF00481"/>
    </source>
</evidence>
<evidence type="ECO:0000313" key="3">
    <source>
        <dbReference type="Proteomes" id="UP001642260"/>
    </source>
</evidence>
<organism evidence="2 3">
    <name type="scientific">Eruca vesicaria subsp. sativa</name>
    <name type="common">Garden rocket</name>
    <name type="synonym">Eruca sativa</name>
    <dbReference type="NCBI Taxonomy" id="29727"/>
    <lineage>
        <taxon>Eukaryota</taxon>
        <taxon>Viridiplantae</taxon>
        <taxon>Streptophyta</taxon>
        <taxon>Embryophyta</taxon>
        <taxon>Tracheophyta</taxon>
        <taxon>Spermatophyta</taxon>
        <taxon>Magnoliopsida</taxon>
        <taxon>eudicotyledons</taxon>
        <taxon>Gunneridae</taxon>
        <taxon>Pentapetalae</taxon>
        <taxon>rosids</taxon>
        <taxon>malvids</taxon>
        <taxon>Brassicales</taxon>
        <taxon>Brassicaceae</taxon>
        <taxon>Brassiceae</taxon>
        <taxon>Eruca</taxon>
    </lineage>
</organism>
<dbReference type="AlphaFoldDB" id="A0ABC8K482"/>
<feature type="domain" description="PPM-type phosphatase" evidence="1">
    <location>
        <begin position="5"/>
        <end position="57"/>
    </location>
</feature>
<dbReference type="Pfam" id="PF00481">
    <property type="entry name" value="PP2C"/>
    <property type="match status" value="1"/>
</dbReference>
<dbReference type="Gene3D" id="3.60.40.10">
    <property type="entry name" value="PPM-type phosphatase domain"/>
    <property type="match status" value="1"/>
</dbReference>
<protein>
    <recommendedName>
        <fullName evidence="1">PPM-type phosphatase domain-containing protein</fullName>
    </recommendedName>
</protein>
<evidence type="ECO:0000313" key="2">
    <source>
        <dbReference type="EMBL" id="CAH8348339.1"/>
    </source>
</evidence>
<reference evidence="2 3" key="1">
    <citation type="submission" date="2022-03" db="EMBL/GenBank/DDBJ databases">
        <authorList>
            <person name="Macdonald S."/>
            <person name="Ahmed S."/>
            <person name="Newling K."/>
        </authorList>
    </citation>
    <scope>NUCLEOTIDE SEQUENCE [LARGE SCALE GENOMIC DNA]</scope>
</reference>
<dbReference type="EMBL" id="CAKOAT010159822">
    <property type="protein sequence ID" value="CAH8348339.1"/>
    <property type="molecule type" value="Genomic_DNA"/>
</dbReference>
<proteinExistence type="predicted"/>
<sequence>MDTLGWNGETINMSQGHRPIYLPEIRRVEECGGFVHDGYLDGILSVTRALGDRDMKLPRGSRSPRKAYPEI</sequence>